<dbReference type="Pfam" id="PF03698">
    <property type="entry name" value="UPF0180"/>
    <property type="match status" value="1"/>
</dbReference>
<protein>
    <submittedName>
        <fullName evidence="1">Uncharacterized protein</fullName>
    </submittedName>
</protein>
<sequence length="94" mass="10243">MKKNVLVQSDLENIKKGLNELGHSVVDMETGVDIDAIVYMADGANVNYHNQIMDVGENILNNNGAILINATGKTIEDIDNMINNKVYSPLGLRG</sequence>
<evidence type="ECO:0000313" key="2">
    <source>
        <dbReference type="Proteomes" id="UP000006094"/>
    </source>
</evidence>
<dbReference type="RefSeq" id="WP_014968995.1">
    <property type="nucleotide sequence ID" value="NC_018664.1"/>
</dbReference>
<organism evidence="1 2">
    <name type="scientific">Gottschalkia acidurici (strain ATCC 7906 / DSM 604 / BCRC 14475 / CIP 104303 / KCTC 5404 / NCIMB 10678 / 9a)</name>
    <name type="common">Clostridium acidurici</name>
    <dbReference type="NCBI Taxonomy" id="1128398"/>
    <lineage>
        <taxon>Bacteria</taxon>
        <taxon>Bacillati</taxon>
        <taxon>Bacillota</taxon>
        <taxon>Tissierellia</taxon>
        <taxon>Tissierellales</taxon>
        <taxon>Gottschalkiaceae</taxon>
        <taxon>Gottschalkia</taxon>
    </lineage>
</organism>
<dbReference type="eggNOG" id="ENOG5033ISX">
    <property type="taxonomic scope" value="Bacteria"/>
</dbReference>
<proteinExistence type="predicted"/>
<dbReference type="InterPro" id="IPR005370">
    <property type="entry name" value="UPF0180"/>
</dbReference>
<dbReference type="STRING" id="1128398.Curi_c28950"/>
<dbReference type="OrthoDB" id="1954110at2"/>
<keyword evidence="2" id="KW-1185">Reference proteome</keyword>
<name>K0B5V1_GOTA9</name>
<dbReference type="HOGENOM" id="CLU_2381037_0_0_9"/>
<reference evidence="1 2" key="1">
    <citation type="journal article" date="2012" name="PLoS ONE">
        <title>The purine-utilizing bacterium Clostridium acidurici 9a: a genome-guided metabolic reconsideration.</title>
        <authorList>
            <person name="Hartwich K."/>
            <person name="Poehlein A."/>
            <person name="Daniel R."/>
        </authorList>
    </citation>
    <scope>NUCLEOTIDE SEQUENCE [LARGE SCALE GENOMIC DNA]</scope>
    <source>
        <strain evidence="2">ATCC 7906 / DSM 604 / BCRC 14475 / CIP 104303 / KCTC 5404 / NCIMB 10678 / 9a</strain>
    </source>
</reference>
<accession>K0B5V1</accession>
<dbReference type="Proteomes" id="UP000006094">
    <property type="component" value="Chromosome"/>
</dbReference>
<evidence type="ECO:0000313" key="1">
    <source>
        <dbReference type="EMBL" id="AFS79861.1"/>
    </source>
</evidence>
<dbReference type="AlphaFoldDB" id="K0B5V1"/>
<gene>
    <name evidence="1" type="ordered locus">Curi_c28950</name>
</gene>
<dbReference type="EMBL" id="CP003326">
    <property type="protein sequence ID" value="AFS79861.1"/>
    <property type="molecule type" value="Genomic_DNA"/>
</dbReference>
<dbReference type="KEGG" id="cad:Curi_c28950"/>